<dbReference type="Proteomes" id="UP000712080">
    <property type="component" value="Unassembled WGS sequence"/>
</dbReference>
<reference evidence="4" key="1">
    <citation type="submission" date="2020-02" db="EMBL/GenBank/DDBJ databases">
        <title>Flavobacterium sp. genome.</title>
        <authorList>
            <person name="Jung H.S."/>
            <person name="Baek J.H."/>
            <person name="Jeon C.O."/>
        </authorList>
    </citation>
    <scope>NUCLEOTIDE SEQUENCE</scope>
    <source>
        <strain evidence="4">SE-s28</strain>
    </source>
</reference>
<evidence type="ECO:0000259" key="3">
    <source>
        <dbReference type="Pfam" id="PF18962"/>
    </source>
</evidence>
<sequence>MKKYLLVCLIGFSAFAQSPIPTFYGYGSWPAYTVCTTPTPIDQTASGENITWNFDQLVELGLSESHTIDPLPAEVTTFPNTTLVNQTNTMVGGTSYLNNIYFSDTAGTVSVTGVSNPDVTLNFSTNNATLGAFPMAYGFSNSDAIAGTFAYSTYEGTFTGTAVTTVDAYGTLSMNISGIGPNTPIEVTRLKTVMTLSLNYILPNVGTIIQTTYSYYAANYPGYPIFRSTTNDISVPIASINDVTTTYESFQMALLNAPEASVPQISLAKNPVRNVLEIVGADTIEKIEIADLSGRIVSQTNSSESIDVSGLSSGVYVALIHMGQNTVSRKFIKITE</sequence>
<organism evidence="4 5">
    <name type="scientific">Flavobacterium silvaticum</name>
    <dbReference type="NCBI Taxonomy" id="1852020"/>
    <lineage>
        <taxon>Bacteria</taxon>
        <taxon>Pseudomonadati</taxon>
        <taxon>Bacteroidota</taxon>
        <taxon>Flavobacteriia</taxon>
        <taxon>Flavobacteriales</taxon>
        <taxon>Flavobacteriaceae</taxon>
        <taxon>Flavobacterium</taxon>
    </lineage>
</organism>
<comment type="caution">
    <text evidence="4">The sequence shown here is derived from an EMBL/GenBank/DDBJ whole genome shotgun (WGS) entry which is preliminary data.</text>
</comment>
<name>A0A972JH20_9FLAO</name>
<evidence type="ECO:0000256" key="1">
    <source>
        <dbReference type="ARBA" id="ARBA00022729"/>
    </source>
</evidence>
<dbReference type="NCBIfam" id="TIGR04183">
    <property type="entry name" value="Por_Secre_tail"/>
    <property type="match status" value="1"/>
</dbReference>
<accession>A0A972JH20</accession>
<keyword evidence="5" id="KW-1185">Reference proteome</keyword>
<dbReference type="Pfam" id="PF18962">
    <property type="entry name" value="Por_Secre_tail"/>
    <property type="match status" value="1"/>
</dbReference>
<proteinExistence type="predicted"/>
<evidence type="ECO:0000256" key="2">
    <source>
        <dbReference type="SAM" id="SignalP"/>
    </source>
</evidence>
<feature type="chain" id="PRO_5037156093" evidence="2">
    <location>
        <begin position="19"/>
        <end position="336"/>
    </location>
</feature>
<protein>
    <submittedName>
        <fullName evidence="4">T9SS type A sorting domain-containing protein</fullName>
    </submittedName>
</protein>
<feature type="signal peptide" evidence="2">
    <location>
        <begin position="1"/>
        <end position="18"/>
    </location>
</feature>
<dbReference type="EMBL" id="JAAMPU010000101">
    <property type="protein sequence ID" value="NMH27480.1"/>
    <property type="molecule type" value="Genomic_DNA"/>
</dbReference>
<dbReference type="RefSeq" id="WP_169526485.1">
    <property type="nucleotide sequence ID" value="NZ_JAAMPU010000101.1"/>
</dbReference>
<dbReference type="AlphaFoldDB" id="A0A972JH20"/>
<keyword evidence="1 2" id="KW-0732">Signal</keyword>
<evidence type="ECO:0000313" key="5">
    <source>
        <dbReference type="Proteomes" id="UP000712080"/>
    </source>
</evidence>
<evidence type="ECO:0000313" key="4">
    <source>
        <dbReference type="EMBL" id="NMH27480.1"/>
    </source>
</evidence>
<feature type="domain" description="Secretion system C-terminal sorting" evidence="3">
    <location>
        <begin position="270"/>
        <end position="332"/>
    </location>
</feature>
<gene>
    <name evidence="4" type="ORF">G6047_05500</name>
</gene>
<dbReference type="InterPro" id="IPR026444">
    <property type="entry name" value="Secre_tail"/>
</dbReference>